<keyword evidence="3 8" id="KW-0863">Zinc-finger</keyword>
<evidence type="ECO:0000256" key="1">
    <source>
        <dbReference type="ARBA" id="ARBA00022723"/>
    </source>
</evidence>
<evidence type="ECO:0000256" key="2">
    <source>
        <dbReference type="ARBA" id="ARBA00022737"/>
    </source>
</evidence>
<dbReference type="PROSITE" id="PS50102">
    <property type="entry name" value="RRM"/>
    <property type="match status" value="1"/>
</dbReference>
<dbReference type="InterPro" id="IPR000571">
    <property type="entry name" value="Znf_CCCH"/>
</dbReference>
<feature type="compositionally biased region" description="Polar residues" evidence="9">
    <location>
        <begin position="462"/>
        <end position="471"/>
    </location>
</feature>
<dbReference type="Proteomes" id="UP000283530">
    <property type="component" value="Unassembled WGS sequence"/>
</dbReference>
<feature type="compositionally biased region" description="Basic and acidic residues" evidence="9">
    <location>
        <begin position="602"/>
        <end position="615"/>
    </location>
</feature>
<feature type="compositionally biased region" description="Low complexity" evidence="9">
    <location>
        <begin position="767"/>
        <end position="777"/>
    </location>
</feature>
<feature type="compositionally biased region" description="Basic and acidic residues" evidence="9">
    <location>
        <begin position="539"/>
        <end position="554"/>
    </location>
</feature>
<dbReference type="PANTHER" id="PTHR12620">
    <property type="entry name" value="U2 SNRNP AUXILIARY FACTOR, SMALL SUBUNIT"/>
    <property type="match status" value="1"/>
</dbReference>
<evidence type="ECO:0000259" key="10">
    <source>
        <dbReference type="PROSITE" id="PS50102"/>
    </source>
</evidence>
<feature type="compositionally biased region" description="Basic and acidic residues" evidence="9">
    <location>
        <begin position="751"/>
        <end position="762"/>
    </location>
</feature>
<dbReference type="SUPFAM" id="SSF54928">
    <property type="entry name" value="RNA-binding domain, RBD"/>
    <property type="match status" value="1"/>
</dbReference>
<evidence type="ECO:0000256" key="4">
    <source>
        <dbReference type="ARBA" id="ARBA00022833"/>
    </source>
</evidence>
<feature type="compositionally biased region" description="Basic residues" evidence="9">
    <location>
        <begin position="30"/>
        <end position="44"/>
    </location>
</feature>
<dbReference type="EMBL" id="QPKB01000008">
    <property type="protein sequence ID" value="RWR90296.1"/>
    <property type="molecule type" value="Genomic_DNA"/>
</dbReference>
<dbReference type="SMART" id="SM00356">
    <property type="entry name" value="ZnF_C3H1"/>
    <property type="match status" value="2"/>
</dbReference>
<keyword evidence="2" id="KW-0677">Repeat</keyword>
<feature type="compositionally biased region" description="Basic and acidic residues" evidence="9">
    <location>
        <begin position="102"/>
        <end position="123"/>
    </location>
</feature>
<feature type="domain" description="C3H1-type" evidence="11">
    <location>
        <begin position="199"/>
        <end position="227"/>
    </location>
</feature>
<feature type="compositionally biased region" description="Basic and acidic residues" evidence="9">
    <location>
        <begin position="504"/>
        <end position="521"/>
    </location>
</feature>
<dbReference type="InterPro" id="IPR000504">
    <property type="entry name" value="RRM_dom"/>
</dbReference>
<feature type="compositionally biased region" description="Basic and acidic residues" evidence="9">
    <location>
        <begin position="778"/>
        <end position="789"/>
    </location>
</feature>
<dbReference type="InterPro" id="IPR009145">
    <property type="entry name" value="U2AF_small"/>
</dbReference>
<feature type="compositionally biased region" description="Basic and acidic residues" evidence="9">
    <location>
        <begin position="824"/>
        <end position="836"/>
    </location>
</feature>
<organism evidence="12 13">
    <name type="scientific">Cinnamomum micranthum f. kanehirae</name>
    <dbReference type="NCBI Taxonomy" id="337451"/>
    <lineage>
        <taxon>Eukaryota</taxon>
        <taxon>Viridiplantae</taxon>
        <taxon>Streptophyta</taxon>
        <taxon>Embryophyta</taxon>
        <taxon>Tracheophyta</taxon>
        <taxon>Spermatophyta</taxon>
        <taxon>Magnoliopsida</taxon>
        <taxon>Magnoliidae</taxon>
        <taxon>Laurales</taxon>
        <taxon>Lauraceae</taxon>
        <taxon>Cinnamomum</taxon>
    </lineage>
</organism>
<feature type="compositionally biased region" description="Basic and acidic residues" evidence="9">
    <location>
        <begin position="663"/>
        <end position="685"/>
    </location>
</feature>
<feature type="domain" description="RRM" evidence="10">
    <location>
        <begin position="231"/>
        <end position="331"/>
    </location>
</feature>
<proteinExistence type="predicted"/>
<dbReference type="InterPro" id="IPR035979">
    <property type="entry name" value="RBD_domain_sf"/>
</dbReference>
<name>A0A3S3NDW9_9MAGN</name>
<dbReference type="InterPro" id="IPR003954">
    <property type="entry name" value="RRM_euk-type"/>
</dbReference>
<evidence type="ECO:0000256" key="7">
    <source>
        <dbReference type="PROSITE-ProRule" id="PRU00176"/>
    </source>
</evidence>
<dbReference type="PROSITE" id="PS50103">
    <property type="entry name" value="ZF_C3H1"/>
    <property type="match status" value="2"/>
</dbReference>
<evidence type="ECO:0000256" key="3">
    <source>
        <dbReference type="ARBA" id="ARBA00022771"/>
    </source>
</evidence>
<feature type="compositionally biased region" description="Basic and acidic residues" evidence="9">
    <location>
        <begin position="161"/>
        <end position="174"/>
    </location>
</feature>
<evidence type="ECO:0000313" key="13">
    <source>
        <dbReference type="Proteomes" id="UP000283530"/>
    </source>
</evidence>
<evidence type="ECO:0000256" key="5">
    <source>
        <dbReference type="ARBA" id="ARBA00022884"/>
    </source>
</evidence>
<keyword evidence="4 8" id="KW-0862">Zinc</keyword>
<dbReference type="GO" id="GO:0003677">
    <property type="term" value="F:DNA binding"/>
    <property type="evidence" value="ECO:0007669"/>
    <property type="project" value="UniProtKB-KW"/>
</dbReference>
<evidence type="ECO:0000259" key="11">
    <source>
        <dbReference type="PROSITE" id="PS50103"/>
    </source>
</evidence>
<dbReference type="STRING" id="337451.A0A3S3NDW9"/>
<feature type="compositionally biased region" description="Basic and acidic residues" evidence="9">
    <location>
        <begin position="472"/>
        <end position="494"/>
    </location>
</feature>
<dbReference type="PRINTS" id="PR01848">
    <property type="entry name" value="U2AUXFACTOR"/>
</dbReference>
<feature type="compositionally biased region" description="Basic residues" evidence="9">
    <location>
        <begin position="806"/>
        <end position="821"/>
    </location>
</feature>
<evidence type="ECO:0000256" key="8">
    <source>
        <dbReference type="PROSITE-ProRule" id="PRU00723"/>
    </source>
</evidence>
<feature type="compositionally biased region" description="Basic and acidic residues" evidence="9">
    <location>
        <begin position="709"/>
        <end position="743"/>
    </location>
</feature>
<feature type="domain" description="C3H1-type" evidence="11">
    <location>
        <begin position="333"/>
        <end position="363"/>
    </location>
</feature>
<feature type="compositionally biased region" description="Basic residues" evidence="9">
    <location>
        <begin position="447"/>
        <end position="460"/>
    </location>
</feature>
<dbReference type="AlphaFoldDB" id="A0A3S3NDW9"/>
<feature type="compositionally biased region" description="Basic and acidic residues" evidence="9">
    <location>
        <begin position="9"/>
        <end position="29"/>
    </location>
</feature>
<keyword evidence="13" id="KW-1185">Reference proteome</keyword>
<keyword evidence="1 8" id="KW-0479">Metal-binding</keyword>
<sequence>MADPIEEEGASRCQEENPSKAETLDGPCRKEKRKAAKKQKRKQIRKEIAQRELEEEEARMNDPEEQLRIRMMEQEEAERCEKARKEFEERERLWMEAAAARKAEEEAQRKLLEESQRKQVEQEKELEEEDDWEYVEEGPAEIIWQGNEIIVKKKRVKVSKKSADQLTEKEDTERPTSNPLPPQSAAFAAYKNTSLVSAQQDKAHCPFHIKTGACRFGSRCSRVHFYPDRSCTLLIKNMYNGPGLAWEQDEGLEYTDEEVERCYEEFYEDAHTEFLKFGEIVNFKVCRNGSFHLRGNVYVHYKSLESAVLAYNSINGRYFAGKQITCEFVGVTRWKVAICGEYMKSRLKTCSRGTACNFIHCFRNPGGDYEWADWDNPPPKYWVKKMAALFGPSDELANNDMELENRERRNSSRKRTADGNRYHRRRSRSREDCQAVSDGDYPGEKRGRSHSKSSRRRSSRRQATGSPNELKQSSERYGTHDHDSGDDYYDESRVRCSSYSREQPSTRKKEQDLACDRDSGRYRAGNGSRNQTRTHSSSRRQEVDSPIENEKAAEKSISNISDKCEEKSRSCAHDSEGYYPDSNRVQHGSHVSRRARTSSQKKYADSSYYDRKLEENYDSEDNEQYDGNHRSRDYSSNIGHDENGHRDKSRSSKGKRNNNLKMSYHDECGKSKQMYDFDDQDRYDGRCGSGGCDSSGDYEENRSPSSNQSRRERASSLEKETDSPFKKRKVEENHRGRMKDRSPHSLNQYKRRYESRKLDLSDNKYFGGNKESGSSSERSCDGSVHDATTRAHSWSSSEDSDDLRQSRHHGKDRRDARKRNTNVKGKDRDSDAEGLRSKKVYRKKSSSRSLG</sequence>
<feature type="zinc finger region" description="C3H1-type" evidence="8">
    <location>
        <begin position="333"/>
        <end position="363"/>
    </location>
</feature>
<evidence type="ECO:0000256" key="9">
    <source>
        <dbReference type="SAM" id="MobiDB-lite"/>
    </source>
</evidence>
<dbReference type="GO" id="GO:0008270">
    <property type="term" value="F:zinc ion binding"/>
    <property type="evidence" value="ECO:0007669"/>
    <property type="project" value="UniProtKB-KW"/>
</dbReference>
<reference evidence="12 13" key="1">
    <citation type="journal article" date="2019" name="Nat. Plants">
        <title>Stout camphor tree genome fills gaps in understanding of flowering plant genome evolution.</title>
        <authorList>
            <person name="Chaw S.M."/>
            <person name="Liu Y.C."/>
            <person name="Wu Y.W."/>
            <person name="Wang H.Y."/>
            <person name="Lin C.I."/>
            <person name="Wu C.S."/>
            <person name="Ke H.M."/>
            <person name="Chang L.Y."/>
            <person name="Hsu C.Y."/>
            <person name="Yang H.T."/>
            <person name="Sudianto E."/>
            <person name="Hsu M.H."/>
            <person name="Wu K.P."/>
            <person name="Wang L.N."/>
            <person name="Leebens-Mack J.H."/>
            <person name="Tsai I.J."/>
        </authorList>
    </citation>
    <scope>NUCLEOTIDE SEQUENCE [LARGE SCALE GENOMIC DNA]</scope>
    <source>
        <strain evidence="13">cv. Chaw 1501</strain>
        <tissue evidence="12">Young leaves</tissue>
    </source>
</reference>
<evidence type="ECO:0000313" key="12">
    <source>
        <dbReference type="EMBL" id="RWR90296.1"/>
    </source>
</evidence>
<protein>
    <submittedName>
        <fullName evidence="12">Zinc finger CCCH domain-containing protein 5</fullName>
    </submittedName>
</protein>
<feature type="compositionally biased region" description="Basic and acidic residues" evidence="9">
    <location>
        <begin position="626"/>
        <end position="650"/>
    </location>
</feature>
<dbReference type="SMART" id="SM00361">
    <property type="entry name" value="RRM_1"/>
    <property type="match status" value="1"/>
</dbReference>
<feature type="compositionally biased region" description="Basic and acidic residues" evidence="9">
    <location>
        <begin position="403"/>
        <end position="421"/>
    </location>
</feature>
<dbReference type="GO" id="GO:0089701">
    <property type="term" value="C:U2AF complex"/>
    <property type="evidence" value="ECO:0007669"/>
    <property type="project" value="InterPro"/>
</dbReference>
<gene>
    <name evidence="12" type="ORF">CKAN_01938500</name>
</gene>
<feature type="region of interest" description="Disordered" evidence="9">
    <location>
        <begin position="102"/>
        <end position="132"/>
    </location>
</feature>
<feature type="zinc finger region" description="C3H1-type" evidence="8">
    <location>
        <begin position="199"/>
        <end position="227"/>
    </location>
</feature>
<feature type="region of interest" description="Disordered" evidence="9">
    <location>
        <begin position="1"/>
        <end position="45"/>
    </location>
</feature>
<dbReference type="GO" id="GO:0000398">
    <property type="term" value="P:mRNA splicing, via spliceosome"/>
    <property type="evidence" value="ECO:0007669"/>
    <property type="project" value="InterPro"/>
</dbReference>
<feature type="region of interest" description="Disordered" evidence="9">
    <location>
        <begin position="400"/>
        <end position="851"/>
    </location>
</feature>
<evidence type="ECO:0000256" key="6">
    <source>
        <dbReference type="ARBA" id="ARBA00023125"/>
    </source>
</evidence>
<dbReference type="Pfam" id="PF00642">
    <property type="entry name" value="zf-CCCH"/>
    <property type="match status" value="1"/>
</dbReference>
<dbReference type="Pfam" id="PF00076">
    <property type="entry name" value="RRM_1"/>
    <property type="match status" value="1"/>
</dbReference>
<keyword evidence="6" id="KW-0238">DNA-binding</keyword>
<accession>A0A3S3NDW9</accession>
<dbReference type="CDD" id="cd12540">
    <property type="entry name" value="RRM_U2AFBPL"/>
    <property type="match status" value="1"/>
</dbReference>
<comment type="caution">
    <text evidence="12">The sequence shown here is derived from an EMBL/GenBank/DDBJ whole genome shotgun (WGS) entry which is preliminary data.</text>
</comment>
<dbReference type="Gene3D" id="3.30.70.330">
    <property type="match status" value="1"/>
</dbReference>
<dbReference type="InterPro" id="IPR012677">
    <property type="entry name" value="Nucleotide-bd_a/b_plait_sf"/>
</dbReference>
<feature type="compositionally biased region" description="Basic residues" evidence="9">
    <location>
        <begin position="837"/>
        <end position="851"/>
    </location>
</feature>
<feature type="compositionally biased region" description="Basic and acidic residues" evidence="9">
    <location>
        <begin position="562"/>
        <end position="576"/>
    </location>
</feature>
<dbReference type="FunFam" id="3.30.70.330:FF:000318">
    <property type="entry name" value="Zinc finger CCCH domain-containing protein 5"/>
    <property type="match status" value="1"/>
</dbReference>
<feature type="region of interest" description="Disordered" evidence="9">
    <location>
        <begin position="161"/>
        <end position="184"/>
    </location>
</feature>
<keyword evidence="5 7" id="KW-0694">RNA-binding</keyword>
<dbReference type="GO" id="GO:0003723">
    <property type="term" value="F:RNA binding"/>
    <property type="evidence" value="ECO:0007669"/>
    <property type="project" value="UniProtKB-UniRule"/>
</dbReference>
<dbReference type="OrthoDB" id="423462at2759"/>